<feature type="region of interest" description="Disordered" evidence="2">
    <location>
        <begin position="74"/>
        <end position="94"/>
    </location>
</feature>
<name>A0AAD8LJE8_TARER</name>
<gene>
    <name evidence="3" type="ORF">QVD17_06462</name>
</gene>
<sequence>MWSHPWKSWKEVSKEDGGRMFERFKGYYQWESQWDAMVRRCWEKFIKTKIKNSLNRARENAKDKKLGRPATVEEVWAQSHGKKGTRPLDRLSRHGEGECSKEYESLEDIDLQNNVEWVDSKAEDSFRLYKEYVKEKYGDDTSKRPFFDIDTLVGGKKSGRFDIRDPHVMTMVKPPMLGASSSCSTTTNEEVQQMKDKIVRLEEEKEIERLEKEKERAEKLAMMEQIEENTATNAQMKHQIEFLLKNIPKHSYAS</sequence>
<evidence type="ECO:0000313" key="4">
    <source>
        <dbReference type="Proteomes" id="UP001229421"/>
    </source>
</evidence>
<evidence type="ECO:0000256" key="2">
    <source>
        <dbReference type="SAM" id="MobiDB-lite"/>
    </source>
</evidence>
<keyword evidence="1" id="KW-0175">Coiled coil</keyword>
<feature type="coiled-coil region" evidence="1">
    <location>
        <begin position="184"/>
        <end position="229"/>
    </location>
</feature>
<keyword evidence="4" id="KW-1185">Reference proteome</keyword>
<comment type="caution">
    <text evidence="3">The sequence shown here is derived from an EMBL/GenBank/DDBJ whole genome shotgun (WGS) entry which is preliminary data.</text>
</comment>
<protein>
    <recommendedName>
        <fullName evidence="5">Transposase</fullName>
    </recommendedName>
</protein>
<evidence type="ECO:0000256" key="1">
    <source>
        <dbReference type="SAM" id="Coils"/>
    </source>
</evidence>
<evidence type="ECO:0000313" key="3">
    <source>
        <dbReference type="EMBL" id="KAK1440633.1"/>
    </source>
</evidence>
<reference evidence="3" key="1">
    <citation type="journal article" date="2023" name="bioRxiv">
        <title>Improved chromosome-level genome assembly for marigold (Tagetes erecta).</title>
        <authorList>
            <person name="Jiang F."/>
            <person name="Yuan L."/>
            <person name="Wang S."/>
            <person name="Wang H."/>
            <person name="Xu D."/>
            <person name="Wang A."/>
            <person name="Fan W."/>
        </authorList>
    </citation>
    <scope>NUCLEOTIDE SEQUENCE</scope>
    <source>
        <strain evidence="3">WSJ</strain>
        <tissue evidence="3">Leaf</tissue>
    </source>
</reference>
<evidence type="ECO:0008006" key="5">
    <source>
        <dbReference type="Google" id="ProtNLM"/>
    </source>
</evidence>
<dbReference type="EMBL" id="JAUHHV010000001">
    <property type="protein sequence ID" value="KAK1440633.1"/>
    <property type="molecule type" value="Genomic_DNA"/>
</dbReference>
<dbReference type="Proteomes" id="UP001229421">
    <property type="component" value="Unassembled WGS sequence"/>
</dbReference>
<proteinExistence type="predicted"/>
<accession>A0AAD8LJE8</accession>
<organism evidence="3 4">
    <name type="scientific">Tagetes erecta</name>
    <name type="common">African marigold</name>
    <dbReference type="NCBI Taxonomy" id="13708"/>
    <lineage>
        <taxon>Eukaryota</taxon>
        <taxon>Viridiplantae</taxon>
        <taxon>Streptophyta</taxon>
        <taxon>Embryophyta</taxon>
        <taxon>Tracheophyta</taxon>
        <taxon>Spermatophyta</taxon>
        <taxon>Magnoliopsida</taxon>
        <taxon>eudicotyledons</taxon>
        <taxon>Gunneridae</taxon>
        <taxon>Pentapetalae</taxon>
        <taxon>asterids</taxon>
        <taxon>campanulids</taxon>
        <taxon>Asterales</taxon>
        <taxon>Asteraceae</taxon>
        <taxon>Asteroideae</taxon>
        <taxon>Heliantheae alliance</taxon>
        <taxon>Tageteae</taxon>
        <taxon>Tagetes</taxon>
    </lineage>
</organism>
<dbReference type="AlphaFoldDB" id="A0AAD8LJE8"/>